<evidence type="ECO:0000313" key="2">
    <source>
        <dbReference type="EMBL" id="KAL3507209.1"/>
    </source>
</evidence>
<comment type="caution">
    <text evidence="2">The sequence shown here is derived from an EMBL/GenBank/DDBJ whole genome shotgun (WGS) entry which is preliminary data.</text>
</comment>
<keyword evidence="3" id="KW-1185">Reference proteome</keyword>
<evidence type="ECO:0000313" key="3">
    <source>
        <dbReference type="Proteomes" id="UP001630127"/>
    </source>
</evidence>
<organism evidence="2 3">
    <name type="scientific">Cinchona calisaya</name>
    <dbReference type="NCBI Taxonomy" id="153742"/>
    <lineage>
        <taxon>Eukaryota</taxon>
        <taxon>Viridiplantae</taxon>
        <taxon>Streptophyta</taxon>
        <taxon>Embryophyta</taxon>
        <taxon>Tracheophyta</taxon>
        <taxon>Spermatophyta</taxon>
        <taxon>Magnoliopsida</taxon>
        <taxon>eudicotyledons</taxon>
        <taxon>Gunneridae</taxon>
        <taxon>Pentapetalae</taxon>
        <taxon>asterids</taxon>
        <taxon>lamiids</taxon>
        <taxon>Gentianales</taxon>
        <taxon>Rubiaceae</taxon>
        <taxon>Cinchonoideae</taxon>
        <taxon>Cinchoneae</taxon>
        <taxon>Cinchona</taxon>
    </lineage>
</organism>
<reference evidence="2 3" key="1">
    <citation type="submission" date="2024-11" db="EMBL/GenBank/DDBJ databases">
        <title>A near-complete genome assembly of Cinchona calisaya.</title>
        <authorList>
            <person name="Lian D.C."/>
            <person name="Zhao X.W."/>
            <person name="Wei L."/>
        </authorList>
    </citation>
    <scope>NUCLEOTIDE SEQUENCE [LARGE SCALE GENOMIC DNA]</scope>
    <source>
        <tissue evidence="2">Nenye</tissue>
    </source>
</reference>
<feature type="region of interest" description="Disordered" evidence="1">
    <location>
        <begin position="1"/>
        <end position="22"/>
    </location>
</feature>
<gene>
    <name evidence="2" type="ORF">ACH5RR_032591</name>
</gene>
<dbReference type="EMBL" id="JBJUIK010000013">
    <property type="protein sequence ID" value="KAL3507209.1"/>
    <property type="molecule type" value="Genomic_DNA"/>
</dbReference>
<accession>A0ABD2YII1</accession>
<dbReference type="AlphaFoldDB" id="A0ABD2YII1"/>
<proteinExistence type="predicted"/>
<evidence type="ECO:0000256" key="1">
    <source>
        <dbReference type="SAM" id="MobiDB-lite"/>
    </source>
</evidence>
<sequence length="178" mass="19518">MKVEDQDVAKGNEGSGKSIQNPGKVPVSLVEVVPLAELDVEKELTATIPPSVTEEMVVILSHLYLAEDLDAIKRGTGGLTCFVNFHKDEFAWTLNSNDQHIHAVLAEIMSMSLAFPFTAKERRDQGCIMDQVEHQMVLYTLFESGKVVSSLPIRVGRCSVLDDKANAMPDGLNILHGQ</sequence>
<protein>
    <submittedName>
        <fullName evidence="2">Uncharacterized protein</fullName>
    </submittedName>
</protein>
<name>A0ABD2YII1_9GENT</name>
<feature type="compositionally biased region" description="Basic and acidic residues" evidence="1">
    <location>
        <begin position="1"/>
        <end position="10"/>
    </location>
</feature>
<dbReference type="Proteomes" id="UP001630127">
    <property type="component" value="Unassembled WGS sequence"/>
</dbReference>